<evidence type="ECO:0000313" key="2">
    <source>
        <dbReference type="EMBL" id="KAG4419624.1"/>
    </source>
</evidence>
<comment type="caution">
    <text evidence="2">The sequence shown here is derived from an EMBL/GenBank/DDBJ whole genome shotgun (WGS) entry which is preliminary data.</text>
</comment>
<organism evidence="2 3">
    <name type="scientific">Cadophora malorum</name>
    <dbReference type="NCBI Taxonomy" id="108018"/>
    <lineage>
        <taxon>Eukaryota</taxon>
        <taxon>Fungi</taxon>
        <taxon>Dikarya</taxon>
        <taxon>Ascomycota</taxon>
        <taxon>Pezizomycotina</taxon>
        <taxon>Leotiomycetes</taxon>
        <taxon>Helotiales</taxon>
        <taxon>Ploettnerulaceae</taxon>
        <taxon>Cadophora</taxon>
    </lineage>
</organism>
<feature type="region of interest" description="Disordered" evidence="1">
    <location>
        <begin position="1"/>
        <end position="92"/>
    </location>
</feature>
<evidence type="ECO:0000313" key="3">
    <source>
        <dbReference type="Proteomes" id="UP000664132"/>
    </source>
</evidence>
<protein>
    <submittedName>
        <fullName evidence="2">Uncharacterized protein</fullName>
    </submittedName>
</protein>
<keyword evidence="3" id="KW-1185">Reference proteome</keyword>
<gene>
    <name evidence="2" type="ORF">IFR04_007221</name>
</gene>
<name>A0A8H7WB26_9HELO</name>
<dbReference type="EMBL" id="JAFJYH010000101">
    <property type="protein sequence ID" value="KAG4419624.1"/>
    <property type="molecule type" value="Genomic_DNA"/>
</dbReference>
<accession>A0A8H7WB26</accession>
<feature type="compositionally biased region" description="Acidic residues" evidence="1">
    <location>
        <begin position="57"/>
        <end position="73"/>
    </location>
</feature>
<feature type="compositionally biased region" description="Pro residues" evidence="1">
    <location>
        <begin position="7"/>
        <end position="25"/>
    </location>
</feature>
<proteinExistence type="predicted"/>
<reference evidence="2" key="1">
    <citation type="submission" date="2021-02" db="EMBL/GenBank/DDBJ databases">
        <title>Genome sequence Cadophora malorum strain M34.</title>
        <authorList>
            <person name="Stefanovic E."/>
            <person name="Vu D."/>
            <person name="Scully C."/>
            <person name="Dijksterhuis J."/>
            <person name="Roader J."/>
            <person name="Houbraken J."/>
        </authorList>
    </citation>
    <scope>NUCLEOTIDE SEQUENCE</scope>
    <source>
        <strain evidence="2">M34</strain>
    </source>
</reference>
<dbReference type="Proteomes" id="UP000664132">
    <property type="component" value="Unassembled WGS sequence"/>
</dbReference>
<sequence>MRKPRAAPTPIPAFTPVERPPPLPASPLVGSEDGLSSAFDGGVDVGDKEGLNFGSELDVEVESEDDEDDDEDEHIGIDDSKTHSGYSHHSQYYSQYSTLRRLDSRYWGR</sequence>
<evidence type="ECO:0000256" key="1">
    <source>
        <dbReference type="SAM" id="MobiDB-lite"/>
    </source>
</evidence>
<dbReference type="AlphaFoldDB" id="A0A8H7WB26"/>